<protein>
    <submittedName>
        <fullName evidence="1">Uncharacterized protein</fullName>
    </submittedName>
</protein>
<evidence type="ECO:0000313" key="1">
    <source>
        <dbReference type="EMBL" id="KKN41470.1"/>
    </source>
</evidence>
<dbReference type="EMBL" id="LAZR01001645">
    <property type="protein sequence ID" value="KKN41470.1"/>
    <property type="molecule type" value="Genomic_DNA"/>
</dbReference>
<gene>
    <name evidence="1" type="ORF">LCGC14_0722840</name>
</gene>
<reference evidence="1" key="1">
    <citation type="journal article" date="2015" name="Nature">
        <title>Complex archaea that bridge the gap between prokaryotes and eukaryotes.</title>
        <authorList>
            <person name="Spang A."/>
            <person name="Saw J.H."/>
            <person name="Jorgensen S.L."/>
            <person name="Zaremba-Niedzwiedzka K."/>
            <person name="Martijn J."/>
            <person name="Lind A.E."/>
            <person name="van Eijk R."/>
            <person name="Schleper C."/>
            <person name="Guy L."/>
            <person name="Ettema T.J."/>
        </authorList>
    </citation>
    <scope>NUCLEOTIDE SEQUENCE</scope>
</reference>
<proteinExistence type="predicted"/>
<name>A0A0F9QBV3_9ZZZZ</name>
<accession>A0A0F9QBV3</accession>
<sequence>MSGSAQLIYSRLLGEWVMRARCVKCTNRRHVHPESRICRPCGILEALDRARGEDAEEGWSA</sequence>
<comment type="caution">
    <text evidence="1">The sequence shown here is derived from an EMBL/GenBank/DDBJ whole genome shotgun (WGS) entry which is preliminary data.</text>
</comment>
<dbReference type="AlphaFoldDB" id="A0A0F9QBV3"/>
<organism evidence="1">
    <name type="scientific">marine sediment metagenome</name>
    <dbReference type="NCBI Taxonomy" id="412755"/>
    <lineage>
        <taxon>unclassified sequences</taxon>
        <taxon>metagenomes</taxon>
        <taxon>ecological metagenomes</taxon>
    </lineage>
</organism>